<dbReference type="Proteomes" id="UP000584642">
    <property type="component" value="Unassembled WGS sequence"/>
</dbReference>
<dbReference type="EMBL" id="JABFDB010000014">
    <property type="protein sequence ID" value="NYZ22093.1"/>
    <property type="molecule type" value="Genomic_DNA"/>
</dbReference>
<dbReference type="Gene3D" id="3.40.50.10540">
    <property type="entry name" value="Crotonobetainyl-coa:carnitine coa-transferase, domain 1"/>
    <property type="match status" value="1"/>
</dbReference>
<dbReference type="PANTHER" id="PTHR48228:SF5">
    <property type="entry name" value="ALPHA-METHYLACYL-COA RACEMASE"/>
    <property type="match status" value="1"/>
</dbReference>
<keyword evidence="1" id="KW-0808">Transferase</keyword>
<dbReference type="RefSeq" id="WP_180283856.1">
    <property type="nucleotide sequence ID" value="NZ_JABFDB010000014.1"/>
</dbReference>
<gene>
    <name evidence="1" type="ORF">HND93_20455</name>
</gene>
<dbReference type="InterPro" id="IPR023606">
    <property type="entry name" value="CoA-Trfase_III_dom_1_sf"/>
</dbReference>
<name>A0ABX2TCU5_9PROT</name>
<accession>A0ABX2TCU5</accession>
<dbReference type="SUPFAM" id="SSF89796">
    <property type="entry name" value="CoA-transferase family III (CaiB/BaiF)"/>
    <property type="match status" value="1"/>
</dbReference>
<proteinExistence type="predicted"/>
<comment type="caution">
    <text evidence="1">The sequence shown here is derived from an EMBL/GenBank/DDBJ whole genome shotgun (WGS) entry which is preliminary data.</text>
</comment>
<dbReference type="Gene3D" id="3.30.1540.10">
    <property type="entry name" value="formyl-coa transferase, domain 3"/>
    <property type="match status" value="1"/>
</dbReference>
<reference evidence="1 2" key="1">
    <citation type="submission" date="2020-05" db="EMBL/GenBank/DDBJ databases">
        <title>Azospirillum oleiclasticum sp. nov, a nitrogen-fixing and heavy crude oil-emulsifying bacterium isolated from the crude oil of Yumen Oilfield.</title>
        <authorList>
            <person name="Wu D."/>
            <person name="Cai M."/>
            <person name="Zhang X."/>
        </authorList>
    </citation>
    <scope>NUCLEOTIDE SEQUENCE [LARGE SCALE GENOMIC DNA]</scope>
    <source>
        <strain evidence="1 2">ROY-1-1-2</strain>
    </source>
</reference>
<dbReference type="InterPro" id="IPR044855">
    <property type="entry name" value="CoA-Trfase_III_dom3_sf"/>
</dbReference>
<dbReference type="GO" id="GO:0016740">
    <property type="term" value="F:transferase activity"/>
    <property type="evidence" value="ECO:0007669"/>
    <property type="project" value="UniProtKB-KW"/>
</dbReference>
<evidence type="ECO:0000313" key="2">
    <source>
        <dbReference type="Proteomes" id="UP000584642"/>
    </source>
</evidence>
<dbReference type="Pfam" id="PF02515">
    <property type="entry name" value="CoA_transf_3"/>
    <property type="match status" value="1"/>
</dbReference>
<protein>
    <submittedName>
        <fullName evidence="1">CoA transferase</fullName>
    </submittedName>
</protein>
<organism evidence="1 2">
    <name type="scientific">Azospirillum oleiclasticum</name>
    <dbReference type="NCBI Taxonomy" id="2735135"/>
    <lineage>
        <taxon>Bacteria</taxon>
        <taxon>Pseudomonadati</taxon>
        <taxon>Pseudomonadota</taxon>
        <taxon>Alphaproteobacteria</taxon>
        <taxon>Rhodospirillales</taxon>
        <taxon>Azospirillaceae</taxon>
        <taxon>Azospirillum</taxon>
    </lineage>
</organism>
<dbReference type="InterPro" id="IPR050509">
    <property type="entry name" value="CoA-transferase_III"/>
</dbReference>
<sequence length="336" mass="35081">MAGPLTGLRVLDLTTLLPGPYATLLLAEAGAEVVKVEPPAGDPILALPAGPGVAAAAHTLLNAGKRILRLDLRDAGSADVLRREVEAADVLVEQFRPGVMDRLGFGYRTVRRWNPGLIYCSITGYGQSGPDAAKAGHDLNFLAEAGLLDADAEGVAEPPPVLAADIGGGALPAVVNILLALLERRTTGRGRHLDIAMARTVRCFAFPHLPAVAATGRLRTGEAGGLLGGSPRYAVYPTADGRRLAVAALEPKFWTRFCSLIGLPDELCDDAVDPAATRAAIAGRLAQRSAGEWLSVFAGHDVCVSLVSRPEESLRGVTRYPTPLDPALTASAEEIA</sequence>
<keyword evidence="2" id="KW-1185">Reference proteome</keyword>
<dbReference type="PANTHER" id="PTHR48228">
    <property type="entry name" value="SUCCINYL-COA--D-CITRAMALATE COA-TRANSFERASE"/>
    <property type="match status" value="1"/>
</dbReference>
<evidence type="ECO:0000313" key="1">
    <source>
        <dbReference type="EMBL" id="NYZ22093.1"/>
    </source>
</evidence>
<dbReference type="InterPro" id="IPR003673">
    <property type="entry name" value="CoA-Trfase_fam_III"/>
</dbReference>